<organism evidence="1">
    <name type="scientific">Anguilla anguilla</name>
    <name type="common">European freshwater eel</name>
    <name type="synonym">Muraena anguilla</name>
    <dbReference type="NCBI Taxonomy" id="7936"/>
    <lineage>
        <taxon>Eukaryota</taxon>
        <taxon>Metazoa</taxon>
        <taxon>Chordata</taxon>
        <taxon>Craniata</taxon>
        <taxon>Vertebrata</taxon>
        <taxon>Euteleostomi</taxon>
        <taxon>Actinopterygii</taxon>
        <taxon>Neopterygii</taxon>
        <taxon>Teleostei</taxon>
        <taxon>Anguilliformes</taxon>
        <taxon>Anguillidae</taxon>
        <taxon>Anguilla</taxon>
    </lineage>
</organism>
<name>A0A0E9UXL0_ANGAN</name>
<dbReference type="AlphaFoldDB" id="A0A0E9UXL0"/>
<sequence>MHFSNSGMYPSIWFTQLS</sequence>
<dbReference type="EMBL" id="GBXM01038030">
    <property type="protein sequence ID" value="JAH70547.1"/>
    <property type="molecule type" value="Transcribed_RNA"/>
</dbReference>
<reference evidence="1" key="2">
    <citation type="journal article" date="2015" name="Fish Shellfish Immunol.">
        <title>Early steps in the European eel (Anguilla anguilla)-Vibrio vulnificus interaction in the gills: Role of the RtxA13 toxin.</title>
        <authorList>
            <person name="Callol A."/>
            <person name="Pajuelo D."/>
            <person name="Ebbesson L."/>
            <person name="Teles M."/>
            <person name="MacKenzie S."/>
            <person name="Amaro C."/>
        </authorList>
    </citation>
    <scope>NUCLEOTIDE SEQUENCE</scope>
</reference>
<accession>A0A0E9UXL0</accession>
<reference evidence="1" key="1">
    <citation type="submission" date="2014-11" db="EMBL/GenBank/DDBJ databases">
        <authorList>
            <person name="Amaro Gonzalez C."/>
        </authorList>
    </citation>
    <scope>NUCLEOTIDE SEQUENCE</scope>
</reference>
<proteinExistence type="predicted"/>
<protein>
    <submittedName>
        <fullName evidence="1">Uncharacterized protein</fullName>
    </submittedName>
</protein>
<evidence type="ECO:0000313" key="1">
    <source>
        <dbReference type="EMBL" id="JAH70547.1"/>
    </source>
</evidence>